<dbReference type="Proteomes" id="UP001620295">
    <property type="component" value="Unassembled WGS sequence"/>
</dbReference>
<proteinExistence type="predicted"/>
<keyword evidence="2" id="KW-1185">Reference proteome</keyword>
<gene>
    <name evidence="1" type="ORF">ACI2L5_38340</name>
</gene>
<protein>
    <submittedName>
        <fullName evidence="1">Uncharacterized protein</fullName>
    </submittedName>
</protein>
<sequence>MSDWAWEYLPAAEAVAGGLGRDPQIKRDVERLARRLADASGGS</sequence>
<name>A0ABW8LXU4_9ACTN</name>
<reference evidence="1 2" key="1">
    <citation type="submission" date="2024-11" db="EMBL/GenBank/DDBJ databases">
        <title>The Natural Products Discovery Center: Release of the First 8490 Sequenced Strains for Exploring Actinobacteria Biosynthetic Diversity.</title>
        <authorList>
            <person name="Kalkreuter E."/>
            <person name="Kautsar S.A."/>
            <person name="Yang D."/>
            <person name="Bader C.D."/>
            <person name="Teijaro C.N."/>
            <person name="Fluegel L."/>
            <person name="Davis C.M."/>
            <person name="Simpson J.R."/>
            <person name="Lauterbach L."/>
            <person name="Steele A.D."/>
            <person name="Gui C."/>
            <person name="Meng S."/>
            <person name="Li G."/>
            <person name="Viehrig K."/>
            <person name="Ye F."/>
            <person name="Su P."/>
            <person name="Kiefer A.F."/>
            <person name="Nichols A."/>
            <person name="Cepeda A.J."/>
            <person name="Yan W."/>
            <person name="Fan B."/>
            <person name="Jiang Y."/>
            <person name="Adhikari A."/>
            <person name="Zheng C.-J."/>
            <person name="Schuster L."/>
            <person name="Cowan T.M."/>
            <person name="Smanski M.J."/>
            <person name="Chevrette M.G."/>
            <person name="De Carvalho L.P.S."/>
            <person name="Shen B."/>
        </authorList>
    </citation>
    <scope>NUCLEOTIDE SEQUENCE [LARGE SCALE GENOMIC DNA]</scope>
    <source>
        <strain evidence="1 2">NPDC020863</strain>
    </source>
</reference>
<organism evidence="1 2">
    <name type="scientific">Streptomyces milbemycinicus</name>
    <dbReference type="NCBI Taxonomy" id="476552"/>
    <lineage>
        <taxon>Bacteria</taxon>
        <taxon>Bacillati</taxon>
        <taxon>Actinomycetota</taxon>
        <taxon>Actinomycetes</taxon>
        <taxon>Kitasatosporales</taxon>
        <taxon>Streptomycetaceae</taxon>
        <taxon>Streptomyces</taxon>
    </lineage>
</organism>
<dbReference type="RefSeq" id="WP_358627301.1">
    <property type="nucleotide sequence ID" value="NZ_JBFAEV010000001.1"/>
</dbReference>
<evidence type="ECO:0000313" key="1">
    <source>
        <dbReference type="EMBL" id="MFK4270747.1"/>
    </source>
</evidence>
<comment type="caution">
    <text evidence="1">The sequence shown here is derived from an EMBL/GenBank/DDBJ whole genome shotgun (WGS) entry which is preliminary data.</text>
</comment>
<evidence type="ECO:0000313" key="2">
    <source>
        <dbReference type="Proteomes" id="UP001620295"/>
    </source>
</evidence>
<dbReference type="EMBL" id="JBJDQH010000014">
    <property type="protein sequence ID" value="MFK4270747.1"/>
    <property type="molecule type" value="Genomic_DNA"/>
</dbReference>
<accession>A0ABW8LXU4</accession>